<dbReference type="AlphaFoldDB" id="A0AA37TF27"/>
<gene>
    <name evidence="3" type="ORF">GCM10007890_16020</name>
</gene>
<evidence type="ECO:0000256" key="2">
    <source>
        <dbReference type="SAM" id="SignalP"/>
    </source>
</evidence>
<proteinExistence type="predicted"/>
<keyword evidence="2" id="KW-0732">Signal</keyword>
<feature type="region of interest" description="Disordered" evidence="1">
    <location>
        <begin position="24"/>
        <end position="86"/>
    </location>
</feature>
<dbReference type="EMBL" id="BSPL01000011">
    <property type="protein sequence ID" value="GLS69589.1"/>
    <property type="molecule type" value="Genomic_DNA"/>
</dbReference>
<name>A0AA37TF27_9HYPH</name>
<comment type="caution">
    <text evidence="3">The sequence shown here is derived from an EMBL/GenBank/DDBJ whole genome shotgun (WGS) entry which is preliminary data.</text>
</comment>
<feature type="chain" id="PRO_5041411452" evidence="2">
    <location>
        <begin position="25"/>
        <end position="86"/>
    </location>
</feature>
<evidence type="ECO:0000313" key="3">
    <source>
        <dbReference type="EMBL" id="GLS69589.1"/>
    </source>
</evidence>
<evidence type="ECO:0000256" key="1">
    <source>
        <dbReference type="SAM" id="MobiDB-lite"/>
    </source>
</evidence>
<feature type="signal peptide" evidence="2">
    <location>
        <begin position="1"/>
        <end position="24"/>
    </location>
</feature>
<sequence length="86" mass="8247">MNRSIPALLLAAATVIGVPATVAAQDRASPGQAPPAETAGKPAADTQEPGKTATEAVTHPSAVPPTEGAVGTGKPPTSGEAPASGR</sequence>
<keyword evidence="4" id="KW-1185">Reference proteome</keyword>
<protein>
    <submittedName>
        <fullName evidence="3">Uncharacterized protein</fullName>
    </submittedName>
</protein>
<dbReference type="RefSeq" id="WP_238194683.1">
    <property type="nucleotide sequence ID" value="NZ_BPQZ01000002.1"/>
</dbReference>
<evidence type="ECO:0000313" key="4">
    <source>
        <dbReference type="Proteomes" id="UP001157440"/>
    </source>
</evidence>
<accession>A0AA37TF27</accession>
<dbReference type="Proteomes" id="UP001157440">
    <property type="component" value="Unassembled WGS sequence"/>
</dbReference>
<organism evidence="3 4">
    <name type="scientific">Methylobacterium tardum</name>
    <dbReference type="NCBI Taxonomy" id="374432"/>
    <lineage>
        <taxon>Bacteria</taxon>
        <taxon>Pseudomonadati</taxon>
        <taxon>Pseudomonadota</taxon>
        <taxon>Alphaproteobacteria</taxon>
        <taxon>Hyphomicrobiales</taxon>
        <taxon>Methylobacteriaceae</taxon>
        <taxon>Methylobacterium</taxon>
    </lineage>
</organism>
<reference evidence="4" key="1">
    <citation type="journal article" date="2019" name="Int. J. Syst. Evol. Microbiol.">
        <title>The Global Catalogue of Microorganisms (GCM) 10K type strain sequencing project: providing services to taxonomists for standard genome sequencing and annotation.</title>
        <authorList>
            <consortium name="The Broad Institute Genomics Platform"/>
            <consortium name="The Broad Institute Genome Sequencing Center for Infectious Disease"/>
            <person name="Wu L."/>
            <person name="Ma J."/>
        </authorList>
    </citation>
    <scope>NUCLEOTIDE SEQUENCE [LARGE SCALE GENOMIC DNA]</scope>
    <source>
        <strain evidence="4">NBRC 103632</strain>
    </source>
</reference>